<dbReference type="AlphaFoldDB" id="A0A8H6F4R0"/>
<keyword evidence="8 24" id="KW-0436">Ligase</keyword>
<evidence type="ECO:0000256" key="5">
    <source>
        <dbReference type="ARBA" id="ARBA00013978"/>
    </source>
</evidence>
<keyword evidence="11" id="KW-0999">Mitochondrion inner membrane</keyword>
<dbReference type="Pfam" id="PF00152">
    <property type="entry name" value="tRNA-synt_2"/>
    <property type="match status" value="1"/>
</dbReference>
<dbReference type="GO" id="GO:0004816">
    <property type="term" value="F:asparagine-tRNA ligase activity"/>
    <property type="evidence" value="ECO:0007669"/>
    <property type="project" value="UniProtKB-EC"/>
</dbReference>
<comment type="subcellular location">
    <subcellularLocation>
        <location evidence="1">Mitochondrion inner membrane</location>
        <topology evidence="1">Peripheral membrane protein</topology>
        <orientation evidence="1">Intermembrane side</orientation>
    </subcellularLocation>
</comment>
<dbReference type="NCBIfam" id="TIGR00457">
    <property type="entry name" value="asnS"/>
    <property type="match status" value="1"/>
</dbReference>
<protein>
    <recommendedName>
        <fullName evidence="5">Mitochondrial import inner membrane translocase subunit TIM9</fullName>
        <ecNumber evidence="4">6.1.1.22</ecNumber>
    </recommendedName>
    <alternativeName>
        <fullName evidence="6 22">mitochondrial import inner membrane translocase subunit Tim9</fullName>
    </alternativeName>
</protein>
<keyword evidence="13" id="KW-0067">ATP-binding</keyword>
<feature type="domain" description="Aminoacyl-transfer RNA synthetases class-II family profile" evidence="23">
    <location>
        <begin position="157"/>
        <end position="478"/>
    </location>
</feature>
<dbReference type="PANTHER" id="PTHR22594">
    <property type="entry name" value="ASPARTYL/LYSYL-TRNA SYNTHETASE"/>
    <property type="match status" value="1"/>
</dbReference>
<dbReference type="PROSITE" id="PS50862">
    <property type="entry name" value="AA_TRNA_LIGASE_II"/>
    <property type="match status" value="1"/>
</dbReference>
<dbReference type="InterPro" id="IPR004217">
    <property type="entry name" value="Tim10-like"/>
</dbReference>
<keyword evidence="9" id="KW-0479">Metal-binding</keyword>
<dbReference type="Gene3D" id="3.30.930.10">
    <property type="entry name" value="Bira Bifunctional Protein, Domain 2"/>
    <property type="match status" value="1"/>
</dbReference>
<proteinExistence type="inferred from homology"/>
<evidence type="ECO:0000256" key="13">
    <source>
        <dbReference type="ARBA" id="ARBA00022840"/>
    </source>
</evidence>
<dbReference type="EMBL" id="JABWAD010000023">
    <property type="protein sequence ID" value="KAF6070529.1"/>
    <property type="molecule type" value="Genomic_DNA"/>
</dbReference>
<dbReference type="PANTHER" id="PTHR22594:SF34">
    <property type="entry name" value="ASPARAGINE--TRNA LIGASE, MITOCHONDRIAL-RELATED"/>
    <property type="match status" value="1"/>
</dbReference>
<evidence type="ECO:0000313" key="25">
    <source>
        <dbReference type="Proteomes" id="UP000536275"/>
    </source>
</evidence>
<dbReference type="SUPFAM" id="SSF144122">
    <property type="entry name" value="Tim10-like"/>
    <property type="match status" value="1"/>
</dbReference>
<dbReference type="Proteomes" id="UP000536275">
    <property type="component" value="Unassembled WGS sequence"/>
</dbReference>
<comment type="similarity">
    <text evidence="3">Belongs to the class-II aminoacyl-tRNA synthetase family.</text>
</comment>
<comment type="caution">
    <text evidence="24">The sequence shown here is derived from an EMBL/GenBank/DDBJ whole genome shotgun (WGS) entry which is preliminary data.</text>
</comment>
<organism evidence="24 25">
    <name type="scientific">Candida albicans</name>
    <name type="common">Yeast</name>
    <dbReference type="NCBI Taxonomy" id="5476"/>
    <lineage>
        <taxon>Eukaryota</taxon>
        <taxon>Fungi</taxon>
        <taxon>Dikarya</taxon>
        <taxon>Ascomycota</taxon>
        <taxon>Saccharomycotina</taxon>
        <taxon>Pichiomycetes</taxon>
        <taxon>Debaryomycetaceae</taxon>
        <taxon>Candida/Lodderomyces clade</taxon>
        <taxon>Candida</taxon>
    </lineage>
</organism>
<keyword evidence="21" id="KW-0143">Chaperone</keyword>
<evidence type="ECO:0000256" key="19">
    <source>
        <dbReference type="ARBA" id="ARBA00023146"/>
    </source>
</evidence>
<dbReference type="GO" id="GO:0046872">
    <property type="term" value="F:metal ion binding"/>
    <property type="evidence" value="ECO:0007669"/>
    <property type="project" value="UniProtKB-KW"/>
</dbReference>
<name>A0A8H6F4R0_CANAX</name>
<keyword evidence="15" id="KW-0653">Protein transport</keyword>
<dbReference type="InterPro" id="IPR006195">
    <property type="entry name" value="aa-tRNA-synth_II"/>
</dbReference>
<dbReference type="InterPro" id="IPR002312">
    <property type="entry name" value="Asp/Asn-tRNA-synth_IIb"/>
</dbReference>
<evidence type="ECO:0000256" key="17">
    <source>
        <dbReference type="ARBA" id="ARBA00023128"/>
    </source>
</evidence>
<dbReference type="FunFam" id="1.10.287.810:FF:000008">
    <property type="entry name" value="Mitochondrial import inner membrane translocase subunit TIM9"/>
    <property type="match status" value="1"/>
</dbReference>
<accession>A0A8H6F4R0</accession>
<sequence>MLIQSRFPLKALQQVSLKRFNSSSLNPTIKNQLSNPPPIGSIIEARGFVKSIRSSKKVGFVDITDGSISNNLNIVLQGPDQPKFKVGQSIVVKGDWTVGKGKQPFELKYNPENPQHAITILGDVTDDYPLQKKATSMSFLRNFPEIKHRTSTLGSFLRLRSHLEFKLMEFFQSRDFIKVTPPLITSSDCEGAGEVFKIEPLNPKEPFFGKNAYLTVSTQLHLECLALALNRAWTLTPCFRAENSNTTRHLSEFWMLEAEISHVDNMDQVTTFTEDMIKFVTRSLVESSHSTELSDLGAGNGNDYLNGTYIEKDVVQSRWSNILSAERWPRMTYTEAIEYLNKTLPQDEQLIWGDSLQLKHERLLAEKSPIFITDYPESQKPFYMLKSANYKAENPTVACFDLLVPEFGELAGGSMREHDYQVLLANMKQENMNIEDMEWYLNLRKQGTIPHGGFGLGFERLISYLAGYDNVRDISAFPRMDQLNVKEQQEFQQIVEQKQMKDFMNLYSNLVSRCFDDCVNDFTSNSLTSKETSCIAKCSEKFLKHSERVGQRFQEQNALLMQQGPK</sequence>
<dbReference type="InterPro" id="IPR004364">
    <property type="entry name" value="Aa-tRNA-synt_II"/>
</dbReference>
<dbReference type="CDD" id="cd04318">
    <property type="entry name" value="EcAsnRS_like_N"/>
    <property type="match status" value="1"/>
</dbReference>
<evidence type="ECO:0000256" key="14">
    <source>
        <dbReference type="ARBA" id="ARBA00022917"/>
    </source>
</evidence>
<evidence type="ECO:0000256" key="20">
    <source>
        <dbReference type="ARBA" id="ARBA00023157"/>
    </source>
</evidence>
<dbReference type="Gene3D" id="1.10.287.810">
    <property type="entry name" value="Mitochondrial import inner membrane translocase subunit tim13 like domains"/>
    <property type="match status" value="1"/>
</dbReference>
<keyword evidence="18" id="KW-0472">Membrane</keyword>
<keyword evidence="14" id="KW-0648">Protein biosynthesis</keyword>
<evidence type="ECO:0000256" key="18">
    <source>
        <dbReference type="ARBA" id="ARBA00023136"/>
    </source>
</evidence>
<evidence type="ECO:0000256" key="6">
    <source>
        <dbReference type="ARBA" id="ARBA00014532"/>
    </source>
</evidence>
<comment type="similarity">
    <text evidence="2">Belongs to the small Tim family.</text>
</comment>
<evidence type="ECO:0000256" key="21">
    <source>
        <dbReference type="ARBA" id="ARBA00023186"/>
    </source>
</evidence>
<evidence type="ECO:0000256" key="10">
    <source>
        <dbReference type="ARBA" id="ARBA00022741"/>
    </source>
</evidence>
<dbReference type="InterPro" id="IPR045864">
    <property type="entry name" value="aa-tRNA-synth_II/BPL/LPL"/>
</dbReference>
<dbReference type="GO" id="GO:0006421">
    <property type="term" value="P:asparaginyl-tRNA aminoacylation"/>
    <property type="evidence" value="ECO:0007669"/>
    <property type="project" value="InterPro"/>
</dbReference>
<evidence type="ECO:0000256" key="3">
    <source>
        <dbReference type="ARBA" id="ARBA00008226"/>
    </source>
</evidence>
<dbReference type="GO" id="GO:0005524">
    <property type="term" value="F:ATP binding"/>
    <property type="evidence" value="ECO:0007669"/>
    <property type="project" value="UniProtKB-KW"/>
</dbReference>
<reference evidence="24 25" key="1">
    <citation type="submission" date="2020-03" db="EMBL/GenBank/DDBJ databases">
        <title>FDA dAtabase for Regulatory Grade micrObial Sequences (FDA-ARGOS): Supporting development and validation of Infectious Disease Dx tests.</title>
        <authorList>
            <person name="Campos J."/>
            <person name="Goldberg B."/>
            <person name="Tallon L."/>
            <person name="Sadzewicz L."/>
            <person name="Vavikolanu K."/>
            <person name="Mehta A."/>
            <person name="Aluvathingal J."/>
            <person name="Nadendla S."/>
            <person name="Nandy P."/>
            <person name="Geyer C."/>
            <person name="Yan Y."/>
            <person name="Sichtig H."/>
        </authorList>
    </citation>
    <scope>NUCLEOTIDE SEQUENCE [LARGE SCALE GENOMIC DNA]</scope>
    <source>
        <strain evidence="24 25">FDAARGOS_656</strain>
    </source>
</reference>
<keyword evidence="20" id="KW-1015">Disulfide bond</keyword>
<keyword evidence="10" id="KW-0547">Nucleotide-binding</keyword>
<evidence type="ECO:0000259" key="23">
    <source>
        <dbReference type="PROSITE" id="PS50862"/>
    </source>
</evidence>
<dbReference type="SUPFAM" id="SSF55681">
    <property type="entry name" value="Class II aaRS and biotin synthetases"/>
    <property type="match status" value="1"/>
</dbReference>
<gene>
    <name evidence="24" type="ORF">FOB64_002143</name>
</gene>
<keyword evidence="16" id="KW-0811">Translocation</keyword>
<dbReference type="GO" id="GO:0015031">
    <property type="term" value="P:protein transport"/>
    <property type="evidence" value="ECO:0007669"/>
    <property type="project" value="UniProtKB-KW"/>
</dbReference>
<dbReference type="GO" id="GO:0005743">
    <property type="term" value="C:mitochondrial inner membrane"/>
    <property type="evidence" value="ECO:0007669"/>
    <property type="project" value="UniProtKB-SubCell"/>
</dbReference>
<dbReference type="InterPro" id="IPR004522">
    <property type="entry name" value="Asn-tRNA-ligase"/>
</dbReference>
<dbReference type="Pfam" id="PF02953">
    <property type="entry name" value="zf-Tim10_DDP"/>
    <property type="match status" value="1"/>
</dbReference>
<evidence type="ECO:0000256" key="7">
    <source>
        <dbReference type="ARBA" id="ARBA00022448"/>
    </source>
</evidence>
<keyword evidence="7" id="KW-0813">Transport</keyword>
<dbReference type="InterPro" id="IPR035427">
    <property type="entry name" value="Tim10-like_dom_sf"/>
</dbReference>
<dbReference type="EC" id="6.1.1.22" evidence="4"/>
<dbReference type="NCBIfam" id="NF003037">
    <property type="entry name" value="PRK03932.1"/>
    <property type="match status" value="1"/>
</dbReference>
<evidence type="ECO:0000256" key="12">
    <source>
        <dbReference type="ARBA" id="ARBA00022833"/>
    </source>
</evidence>
<evidence type="ECO:0000256" key="16">
    <source>
        <dbReference type="ARBA" id="ARBA00023010"/>
    </source>
</evidence>
<evidence type="ECO:0000256" key="15">
    <source>
        <dbReference type="ARBA" id="ARBA00022927"/>
    </source>
</evidence>
<evidence type="ECO:0000256" key="11">
    <source>
        <dbReference type="ARBA" id="ARBA00022792"/>
    </source>
</evidence>
<evidence type="ECO:0000256" key="9">
    <source>
        <dbReference type="ARBA" id="ARBA00022723"/>
    </source>
</evidence>
<evidence type="ECO:0000256" key="8">
    <source>
        <dbReference type="ARBA" id="ARBA00022598"/>
    </source>
</evidence>
<keyword evidence="19" id="KW-0030">Aminoacyl-tRNA synthetase</keyword>
<dbReference type="PRINTS" id="PR01042">
    <property type="entry name" value="TRNASYNTHASP"/>
</dbReference>
<evidence type="ECO:0000256" key="4">
    <source>
        <dbReference type="ARBA" id="ARBA00012816"/>
    </source>
</evidence>
<keyword evidence="17" id="KW-0496">Mitochondrion</keyword>
<evidence type="ECO:0000256" key="2">
    <source>
        <dbReference type="ARBA" id="ARBA00006720"/>
    </source>
</evidence>
<evidence type="ECO:0000256" key="22">
    <source>
        <dbReference type="ARBA" id="ARBA00070854"/>
    </source>
</evidence>
<keyword evidence="12" id="KW-0862">Zinc</keyword>
<evidence type="ECO:0000256" key="1">
    <source>
        <dbReference type="ARBA" id="ARBA00004137"/>
    </source>
</evidence>
<evidence type="ECO:0000313" key="24">
    <source>
        <dbReference type="EMBL" id="KAF6070529.1"/>
    </source>
</evidence>